<dbReference type="Proteomes" id="UP000593765">
    <property type="component" value="Chromosome"/>
</dbReference>
<reference evidence="1 2" key="1">
    <citation type="submission" date="2020-10" db="EMBL/GenBank/DDBJ databases">
        <title>Wide distribution of Phycisphaera-like planctomycetes from WD2101 soil group in peatlands and genome analysis of the first cultivated representative.</title>
        <authorList>
            <person name="Dedysh S.N."/>
            <person name="Beletsky A.V."/>
            <person name="Ivanova A."/>
            <person name="Kulichevskaya I.S."/>
            <person name="Suzina N.E."/>
            <person name="Philippov D.A."/>
            <person name="Rakitin A.L."/>
            <person name="Mardanov A.V."/>
            <person name="Ravin N.V."/>
        </authorList>
    </citation>
    <scope>NUCLEOTIDE SEQUENCE [LARGE SCALE GENOMIC DNA]</scope>
    <source>
        <strain evidence="1 2">M1803</strain>
    </source>
</reference>
<accession>A0A7M2WWR7</accession>
<dbReference type="AlphaFoldDB" id="A0A7M2WWR7"/>
<proteinExistence type="predicted"/>
<gene>
    <name evidence="1" type="ORF">IPV69_00655</name>
</gene>
<dbReference type="KEGG" id="hbs:IPV69_00655"/>
<evidence type="ECO:0000313" key="1">
    <source>
        <dbReference type="EMBL" id="QOV89916.1"/>
    </source>
</evidence>
<protein>
    <submittedName>
        <fullName evidence="1">Uncharacterized protein</fullName>
    </submittedName>
</protein>
<evidence type="ECO:0000313" key="2">
    <source>
        <dbReference type="Proteomes" id="UP000593765"/>
    </source>
</evidence>
<name>A0A7M2WWR7_9BACT</name>
<sequence length="224" mass="25032">MSIRTGWPWGYDKQWLCAAGGTAMANLDFFAIRPDLEQLFAFLFAETDFQVFESYSEFGQPIRQFASFEDLCAAFDVGHDKHGNGTAALLQLWSPSVRRKQEIERISLDPTKCDGFTFRFRISGLGLVQLYLGGIHDRVIIKSHYGHFSERGAARWGDVSSVDWNALSKLSGKVQRHIRRKLGVAKVPGRPVLPGAYKLHTEGFELKEADQTPWAYAGATAGST</sequence>
<keyword evidence="2" id="KW-1185">Reference proteome</keyword>
<organism evidence="1 2">
    <name type="scientific">Humisphaera borealis</name>
    <dbReference type="NCBI Taxonomy" id="2807512"/>
    <lineage>
        <taxon>Bacteria</taxon>
        <taxon>Pseudomonadati</taxon>
        <taxon>Planctomycetota</taxon>
        <taxon>Phycisphaerae</taxon>
        <taxon>Tepidisphaerales</taxon>
        <taxon>Tepidisphaeraceae</taxon>
        <taxon>Humisphaera</taxon>
    </lineage>
</organism>
<dbReference type="EMBL" id="CP063458">
    <property type="protein sequence ID" value="QOV89916.1"/>
    <property type="molecule type" value="Genomic_DNA"/>
</dbReference>
<dbReference type="RefSeq" id="WP_206292978.1">
    <property type="nucleotide sequence ID" value="NZ_CP063458.1"/>
</dbReference>